<organism evidence="1">
    <name type="scientific">Arundo donax</name>
    <name type="common">Giant reed</name>
    <name type="synonym">Donax arundinaceus</name>
    <dbReference type="NCBI Taxonomy" id="35708"/>
    <lineage>
        <taxon>Eukaryota</taxon>
        <taxon>Viridiplantae</taxon>
        <taxon>Streptophyta</taxon>
        <taxon>Embryophyta</taxon>
        <taxon>Tracheophyta</taxon>
        <taxon>Spermatophyta</taxon>
        <taxon>Magnoliopsida</taxon>
        <taxon>Liliopsida</taxon>
        <taxon>Poales</taxon>
        <taxon>Poaceae</taxon>
        <taxon>PACMAD clade</taxon>
        <taxon>Arundinoideae</taxon>
        <taxon>Arundineae</taxon>
        <taxon>Arundo</taxon>
    </lineage>
</organism>
<dbReference type="EMBL" id="GBRH01172429">
    <property type="protein sequence ID" value="JAE25467.1"/>
    <property type="molecule type" value="Transcribed_RNA"/>
</dbReference>
<name>A0A0A9GLT9_ARUDO</name>
<evidence type="ECO:0000313" key="1">
    <source>
        <dbReference type="EMBL" id="JAE25467.1"/>
    </source>
</evidence>
<dbReference type="AlphaFoldDB" id="A0A0A9GLT9"/>
<reference evidence="1" key="2">
    <citation type="journal article" date="2015" name="Data Brief">
        <title>Shoot transcriptome of the giant reed, Arundo donax.</title>
        <authorList>
            <person name="Barrero R.A."/>
            <person name="Guerrero F.D."/>
            <person name="Moolhuijzen P."/>
            <person name="Goolsby J.A."/>
            <person name="Tidwell J."/>
            <person name="Bellgard S.E."/>
            <person name="Bellgard M.I."/>
        </authorList>
    </citation>
    <scope>NUCLEOTIDE SEQUENCE</scope>
    <source>
        <tissue evidence="1">Shoot tissue taken approximately 20 cm above the soil surface</tissue>
    </source>
</reference>
<reference evidence="1" key="1">
    <citation type="submission" date="2014-09" db="EMBL/GenBank/DDBJ databases">
        <authorList>
            <person name="Magalhaes I.L.F."/>
            <person name="Oliveira U."/>
            <person name="Santos F.R."/>
            <person name="Vidigal T.H.D.A."/>
            <person name="Brescovit A.D."/>
            <person name="Santos A.J."/>
        </authorList>
    </citation>
    <scope>NUCLEOTIDE SEQUENCE</scope>
    <source>
        <tissue evidence="1">Shoot tissue taken approximately 20 cm above the soil surface</tissue>
    </source>
</reference>
<proteinExistence type="predicted"/>
<accession>A0A0A9GLT9</accession>
<protein>
    <submittedName>
        <fullName evidence="1">Uncharacterized protein</fullName>
    </submittedName>
</protein>
<sequence length="20" mass="2575">MMLQDQFNQNLFIITKQYLW</sequence>